<reference evidence="3 4" key="1">
    <citation type="journal article" date="2011" name="Genome Biol.">
        <title>Comparative genome sequence analysis underscores mycoparasitism as the ancestral life style of Trichoderma.</title>
        <authorList>
            <person name="Kubicek C.P."/>
            <person name="Herrera-Estrella A."/>
            <person name="Seidl-Seiboth V."/>
            <person name="Martinez D.A."/>
            <person name="Druzhinina I.S."/>
            <person name="Thon M."/>
            <person name="Zeilinger S."/>
            <person name="Casas-Flores S."/>
            <person name="Horwitz B.A."/>
            <person name="Mukherjee P.K."/>
            <person name="Mukherjee M."/>
            <person name="Kredics L."/>
            <person name="Alcaraz L.D."/>
            <person name="Aerts A."/>
            <person name="Antal Z."/>
            <person name="Atanasova L."/>
            <person name="Cervantes-Badillo M.G."/>
            <person name="Challacombe J."/>
            <person name="Chertkov O."/>
            <person name="McCluskey K."/>
            <person name="Coulpier F."/>
            <person name="Deshpande N."/>
            <person name="von Doehren H."/>
            <person name="Ebbole D.J."/>
            <person name="Esquivel-Naranjo E.U."/>
            <person name="Fekete E."/>
            <person name="Flipphi M."/>
            <person name="Glaser F."/>
            <person name="Gomez-Rodriguez E.Y."/>
            <person name="Gruber S."/>
            <person name="Han C."/>
            <person name="Henrissat B."/>
            <person name="Hermosa R."/>
            <person name="Hernandez-Onate M."/>
            <person name="Karaffa L."/>
            <person name="Kosti I."/>
            <person name="Le Crom S."/>
            <person name="Lindquist E."/>
            <person name="Lucas S."/>
            <person name="Luebeck M."/>
            <person name="Luebeck P.S."/>
            <person name="Margeot A."/>
            <person name="Metz B."/>
            <person name="Misra M."/>
            <person name="Nevalainen H."/>
            <person name="Omann M."/>
            <person name="Packer N."/>
            <person name="Perrone G."/>
            <person name="Uresti-Rivera E.E."/>
            <person name="Salamov A."/>
            <person name="Schmoll M."/>
            <person name="Seiboth B."/>
            <person name="Shapiro H."/>
            <person name="Sukno S."/>
            <person name="Tamayo-Ramos J.A."/>
            <person name="Tisch D."/>
            <person name="Wiest A."/>
            <person name="Wilkinson H.H."/>
            <person name="Zhang M."/>
            <person name="Coutinho P.M."/>
            <person name="Kenerley C.M."/>
            <person name="Monte E."/>
            <person name="Baker S.E."/>
            <person name="Grigoriev I.V."/>
        </authorList>
    </citation>
    <scope>NUCLEOTIDE SEQUENCE [LARGE SCALE GENOMIC DNA]</scope>
    <source>
        <strain evidence="4">Gv29-8 / FGSC 10586</strain>
    </source>
</reference>
<dbReference type="AlphaFoldDB" id="G9MMV1"/>
<feature type="compositionally biased region" description="Basic residues" evidence="1">
    <location>
        <begin position="67"/>
        <end position="80"/>
    </location>
</feature>
<dbReference type="EMBL" id="ABDF02000004">
    <property type="protein sequence ID" value="EHK24669.1"/>
    <property type="molecule type" value="Genomic_DNA"/>
</dbReference>
<dbReference type="VEuPathDB" id="FungiDB:TRIVIDRAFT_220113"/>
<feature type="transmembrane region" description="Helical" evidence="2">
    <location>
        <begin position="31"/>
        <end position="51"/>
    </location>
</feature>
<accession>G9MMV1</accession>
<dbReference type="RefSeq" id="XP_013958873.1">
    <property type="nucleotide sequence ID" value="XM_014103398.1"/>
</dbReference>
<name>G9MMV1_HYPVG</name>
<comment type="caution">
    <text evidence="3">The sequence shown here is derived from an EMBL/GenBank/DDBJ whole genome shotgun (WGS) entry which is preliminary data.</text>
</comment>
<keyword evidence="2" id="KW-1133">Transmembrane helix</keyword>
<dbReference type="eggNOG" id="ENOG502RM1T">
    <property type="taxonomic scope" value="Eukaryota"/>
</dbReference>
<keyword evidence="2" id="KW-0472">Membrane</keyword>
<feature type="compositionally biased region" description="Basic and acidic residues" evidence="1">
    <location>
        <begin position="159"/>
        <end position="173"/>
    </location>
</feature>
<dbReference type="OrthoDB" id="5236168at2759"/>
<keyword evidence="2" id="KW-0812">Transmembrane</keyword>
<evidence type="ECO:0000313" key="4">
    <source>
        <dbReference type="Proteomes" id="UP000007115"/>
    </source>
</evidence>
<proteinExistence type="predicted"/>
<protein>
    <submittedName>
        <fullName evidence="3">Uncharacterized protein</fullName>
    </submittedName>
</protein>
<dbReference type="OMA" id="CLTPSEQ"/>
<evidence type="ECO:0000313" key="3">
    <source>
        <dbReference type="EMBL" id="EHK24669.1"/>
    </source>
</evidence>
<feature type="region of interest" description="Disordered" evidence="1">
    <location>
        <begin position="65"/>
        <end position="84"/>
    </location>
</feature>
<evidence type="ECO:0000256" key="1">
    <source>
        <dbReference type="SAM" id="MobiDB-lite"/>
    </source>
</evidence>
<keyword evidence="4" id="KW-1185">Reference proteome</keyword>
<gene>
    <name evidence="3" type="ORF">TRIVIDRAFT_220113</name>
</gene>
<feature type="region of interest" description="Disordered" evidence="1">
    <location>
        <begin position="154"/>
        <end position="174"/>
    </location>
</feature>
<dbReference type="InParanoid" id="G9MMV1"/>
<evidence type="ECO:0000256" key="2">
    <source>
        <dbReference type="SAM" id="Phobius"/>
    </source>
</evidence>
<organism evidence="3 4">
    <name type="scientific">Hypocrea virens (strain Gv29-8 / FGSC 10586)</name>
    <name type="common">Gliocladium virens</name>
    <name type="synonym">Trichoderma virens</name>
    <dbReference type="NCBI Taxonomy" id="413071"/>
    <lineage>
        <taxon>Eukaryota</taxon>
        <taxon>Fungi</taxon>
        <taxon>Dikarya</taxon>
        <taxon>Ascomycota</taxon>
        <taxon>Pezizomycotina</taxon>
        <taxon>Sordariomycetes</taxon>
        <taxon>Hypocreomycetidae</taxon>
        <taxon>Hypocreales</taxon>
        <taxon>Hypocreaceae</taxon>
        <taxon>Trichoderma</taxon>
    </lineage>
</organism>
<sequence length="284" mass="31754">MPIFKGQGHAYLRHRSDSCLGWHCLSSATHFGIIFSIVVVFIILSIVWMYYMGRASIFRKQSDAHNVHRRQRNRHHHRNLKGPARPVSHVVQQIPVLQYGVAQQAPIYIFSGPQVLPAQPLSVMNSHVPLPAAALRPPEAHQPKVADDIAFEPPKAQGHHQEKAQRSHEESSTHHPTWWQRFYRAFNLPVGAASTVASSPSPEPAEPSKAANIGICQSASYPSFEDRAVQVDSQKEARDLERPVKEQDEISSIVCNLNSSSDSMQSIRSDVATVHSDDYEVVSR</sequence>
<dbReference type="Proteomes" id="UP000007115">
    <property type="component" value="Unassembled WGS sequence"/>
</dbReference>
<dbReference type="HOGENOM" id="CLU_085437_0_0_1"/>
<dbReference type="GeneID" id="25791469"/>